<evidence type="ECO:0000256" key="6">
    <source>
        <dbReference type="SAM" id="MobiDB-lite"/>
    </source>
</evidence>
<keyword evidence="4" id="KW-0677">Repeat</keyword>
<accession>A0ABQ5P7A0</accession>
<evidence type="ECO:0000259" key="7">
    <source>
        <dbReference type="Pfam" id="PF13243"/>
    </source>
</evidence>
<evidence type="ECO:0000259" key="8">
    <source>
        <dbReference type="Pfam" id="PF13249"/>
    </source>
</evidence>
<dbReference type="Gene3D" id="1.50.10.20">
    <property type="match status" value="2"/>
</dbReference>
<evidence type="ECO:0000256" key="2">
    <source>
        <dbReference type="ARBA" id="ARBA00009755"/>
    </source>
</evidence>
<feature type="domain" description="Squalene cyclase C-terminal" evidence="7">
    <location>
        <begin position="340"/>
        <end position="655"/>
    </location>
</feature>
<dbReference type="InterPro" id="IPR008930">
    <property type="entry name" value="Terpenoid_cyclase/PrenylTrfase"/>
</dbReference>
<dbReference type="PANTHER" id="PTHR11764:SF20">
    <property type="entry name" value="LANOSTEROL SYNTHASE"/>
    <property type="match status" value="1"/>
</dbReference>
<dbReference type="InterPro" id="IPR032696">
    <property type="entry name" value="SQ_cyclase_C"/>
</dbReference>
<feature type="region of interest" description="Disordered" evidence="6">
    <location>
        <begin position="1"/>
        <end position="43"/>
    </location>
</feature>
<protein>
    <submittedName>
        <fullName evidence="9">Squalene--hopene cyclase</fullName>
    </submittedName>
</protein>
<feature type="region of interest" description="Disordered" evidence="6">
    <location>
        <begin position="220"/>
        <end position="240"/>
    </location>
</feature>
<dbReference type="PANTHER" id="PTHR11764">
    <property type="entry name" value="TERPENE CYCLASE/MUTASE FAMILY MEMBER"/>
    <property type="match status" value="1"/>
</dbReference>
<gene>
    <name evidence="9" type="primary">shc</name>
    <name evidence="9" type="ORF">SYYSPA8_29115</name>
</gene>
<dbReference type="NCBIfam" id="TIGR01507">
    <property type="entry name" value="hopene_cyclase"/>
    <property type="match status" value="1"/>
</dbReference>
<evidence type="ECO:0000256" key="4">
    <source>
        <dbReference type="ARBA" id="ARBA00022737"/>
    </source>
</evidence>
<dbReference type="SUPFAM" id="SSF48239">
    <property type="entry name" value="Terpenoid cyclases/Protein prenyltransferases"/>
    <property type="match status" value="2"/>
</dbReference>
<reference evidence="9 10" key="1">
    <citation type="submission" date="2022-10" db="EMBL/GenBank/DDBJ databases">
        <title>Draft genome sequence of Streptomyces sp. YSPA8.</title>
        <authorList>
            <person name="Moriuchi R."/>
            <person name="Dohra H."/>
            <person name="Yamamura H."/>
            <person name="Kodani S."/>
        </authorList>
    </citation>
    <scope>NUCLEOTIDE SEQUENCE [LARGE SCALE GENOMIC DNA]</scope>
    <source>
        <strain evidence="9 10">YSPA8</strain>
    </source>
</reference>
<keyword evidence="5" id="KW-0413">Isomerase</keyword>
<name>A0ABQ5P7A0_9ACTN</name>
<dbReference type="InterPro" id="IPR032697">
    <property type="entry name" value="SQ_cyclase_N"/>
</dbReference>
<evidence type="ECO:0000313" key="9">
    <source>
        <dbReference type="EMBL" id="GLF98442.1"/>
    </source>
</evidence>
<dbReference type="CDD" id="cd02892">
    <property type="entry name" value="SQCY_1"/>
    <property type="match status" value="1"/>
</dbReference>
<comment type="similarity">
    <text evidence="2">Belongs to the terpene cyclase/mutase family.</text>
</comment>
<organism evidence="9 10">
    <name type="scientific">Streptomyces yaizuensis</name>
    <dbReference type="NCBI Taxonomy" id="2989713"/>
    <lineage>
        <taxon>Bacteria</taxon>
        <taxon>Bacillati</taxon>
        <taxon>Actinomycetota</taxon>
        <taxon>Actinomycetes</taxon>
        <taxon>Kitasatosporales</taxon>
        <taxon>Streptomycetaceae</taxon>
        <taxon>Streptomyces</taxon>
    </lineage>
</organism>
<evidence type="ECO:0000256" key="5">
    <source>
        <dbReference type="ARBA" id="ARBA00023235"/>
    </source>
</evidence>
<comment type="pathway">
    <text evidence="1">Secondary metabolite biosynthesis; hopanoid biosynthesis.</text>
</comment>
<evidence type="ECO:0000256" key="1">
    <source>
        <dbReference type="ARBA" id="ARBA00004999"/>
    </source>
</evidence>
<dbReference type="RefSeq" id="WP_323450418.1">
    <property type="nucleotide sequence ID" value="NZ_BSBI01000014.1"/>
</dbReference>
<dbReference type="SFLD" id="SFLDG01016">
    <property type="entry name" value="Prenyltransferase_Like_2"/>
    <property type="match status" value="1"/>
</dbReference>
<dbReference type="Pfam" id="PF13249">
    <property type="entry name" value="SQHop_cyclase_N"/>
    <property type="match status" value="1"/>
</dbReference>
<dbReference type="EMBL" id="BSBI01000014">
    <property type="protein sequence ID" value="GLF98442.1"/>
    <property type="molecule type" value="Genomic_DNA"/>
</dbReference>
<dbReference type="NCBIfam" id="TIGR01787">
    <property type="entry name" value="squalene_cyclas"/>
    <property type="match status" value="1"/>
</dbReference>
<dbReference type="Proteomes" id="UP001291653">
    <property type="component" value="Unassembled WGS sequence"/>
</dbReference>
<keyword evidence="3" id="KW-0479">Metal-binding</keyword>
<proteinExistence type="inferred from homology"/>
<dbReference type="InterPro" id="IPR006400">
    <property type="entry name" value="Hopene-cyclase"/>
</dbReference>
<feature type="domain" description="Squalene cyclase N-terminal" evidence="8">
    <location>
        <begin position="46"/>
        <end position="329"/>
    </location>
</feature>
<comment type="caution">
    <text evidence="9">The sequence shown here is derived from an EMBL/GenBank/DDBJ whole genome shotgun (WGS) entry which is preliminary data.</text>
</comment>
<feature type="compositionally biased region" description="Basic and acidic residues" evidence="6">
    <location>
        <begin position="223"/>
        <end position="234"/>
    </location>
</feature>
<evidence type="ECO:0000313" key="10">
    <source>
        <dbReference type="Proteomes" id="UP001291653"/>
    </source>
</evidence>
<dbReference type="InterPro" id="IPR018333">
    <property type="entry name" value="Squalene_cyclase"/>
</dbReference>
<sequence length="699" mass="75886">MTATTDSGGGPARAGAATGAVPAAGRPAPAQEPGSPADEARRATTRSVGHLLGRQHAEGWWKGDLQTNVTMDAEDLLLRQFLGIRDARTTTAAARYIRDEQRADGAWATFHGGPGELSATVEAYIALRLAGDQPGDPHMARASGWVRRHGGIAGTRVFTRIWLALFGWWPWDELPELPPELIFLPSWFPLNIYDFGCWARQTVVPLTVVSAKRPVRPAPFDLDELHTDPGDPHPRRPLAPATTWDGFFQRADRALRRNRRLVPRSLRRAALGAAARWIVERQENDGCWGGIQPPAVYSLIALHLLGYDLDHPVLRAGLASLDRFAVWREDGSRMVEACQSPVWDTALAAVALADAGLPADHPALVRAADWLLGEEVVRPGDWAVRRPWLAPGGWAFEFHNDTYPDIDDTAEVILALRRVRHPEPARVDAAVARAGRWTLGMQCADGGWAAFDADNTSAFPGRLPFCDFGEVTDPPSADVTAHVVEMLAHEGRAHHPRARRGIDWLLAHQEPCGAWFGRWGTNYLYGTGAVVPALVAAGFPGGHPAVRRAVRWLGSVQNEDGGWGEDQRSYQEEGWAGRGESTASQTAWALLALLAAGERDSPQVTRGIAHLARTQRDDGSWDEPHYTGTGFPWDFSINYHLYRQVFPLTALGRYLSAPGGPGAPGGTGDASDLDDVSDLAAPVILSGDRAPAPARHPAG</sequence>
<feature type="compositionally biased region" description="Low complexity" evidence="6">
    <location>
        <begin position="13"/>
        <end position="29"/>
    </location>
</feature>
<evidence type="ECO:0000256" key="3">
    <source>
        <dbReference type="ARBA" id="ARBA00022723"/>
    </source>
</evidence>
<dbReference type="Pfam" id="PF13243">
    <property type="entry name" value="SQHop_cyclase_C"/>
    <property type="match status" value="1"/>
</dbReference>
<keyword evidence="10" id="KW-1185">Reference proteome</keyword>